<feature type="domain" description="DUF427" evidence="1">
    <location>
        <begin position="6"/>
        <end position="90"/>
    </location>
</feature>
<evidence type="ECO:0000313" key="2">
    <source>
        <dbReference type="EMBL" id="KAF2397658.1"/>
    </source>
</evidence>
<evidence type="ECO:0000259" key="1">
    <source>
        <dbReference type="Pfam" id="PF04248"/>
    </source>
</evidence>
<reference evidence="2" key="1">
    <citation type="journal article" date="2020" name="Stud. Mycol.">
        <title>101 Dothideomycetes genomes: a test case for predicting lifestyles and emergence of pathogens.</title>
        <authorList>
            <person name="Haridas S."/>
            <person name="Albert R."/>
            <person name="Binder M."/>
            <person name="Bloem J."/>
            <person name="Labutti K."/>
            <person name="Salamov A."/>
            <person name="Andreopoulos B."/>
            <person name="Baker S."/>
            <person name="Barry K."/>
            <person name="Bills G."/>
            <person name="Bluhm B."/>
            <person name="Cannon C."/>
            <person name="Castanera R."/>
            <person name="Culley D."/>
            <person name="Daum C."/>
            <person name="Ezra D."/>
            <person name="Gonzalez J."/>
            <person name="Henrissat B."/>
            <person name="Kuo A."/>
            <person name="Liang C."/>
            <person name="Lipzen A."/>
            <person name="Lutzoni F."/>
            <person name="Magnuson J."/>
            <person name="Mondo S."/>
            <person name="Nolan M."/>
            <person name="Ohm R."/>
            <person name="Pangilinan J."/>
            <person name="Park H.-J."/>
            <person name="Ramirez L."/>
            <person name="Alfaro M."/>
            <person name="Sun H."/>
            <person name="Tritt A."/>
            <person name="Yoshinaga Y."/>
            <person name="Zwiers L.-H."/>
            <person name="Turgeon B."/>
            <person name="Goodwin S."/>
            <person name="Spatafora J."/>
            <person name="Crous P."/>
            <person name="Grigoriev I."/>
        </authorList>
    </citation>
    <scope>NUCLEOTIDE SEQUENCE</scope>
    <source>
        <strain evidence="2">CBS 262.69</strain>
    </source>
</reference>
<dbReference type="OrthoDB" id="18996at2759"/>
<dbReference type="Proteomes" id="UP000799640">
    <property type="component" value="Unassembled WGS sequence"/>
</dbReference>
<name>A0A6G1HNL6_9PEZI</name>
<dbReference type="PANTHER" id="PTHR34310">
    <property type="entry name" value="DUF427 DOMAIN PROTEIN (AFU_ORTHOLOGUE AFUA_3G02220)"/>
    <property type="match status" value="1"/>
</dbReference>
<proteinExistence type="predicted"/>
<keyword evidence="3" id="KW-1185">Reference proteome</keyword>
<protein>
    <submittedName>
        <fullName evidence="2">DUF427 domain protein</fullName>
    </submittedName>
</protein>
<dbReference type="PANTHER" id="PTHR34310:SF5">
    <property type="entry name" value="DUF427 DOMAIN PROTEIN (AFU_ORTHOLOGUE AFUA_3G02220)"/>
    <property type="match status" value="1"/>
</dbReference>
<organism evidence="2 3">
    <name type="scientific">Trichodelitschia bisporula</name>
    <dbReference type="NCBI Taxonomy" id="703511"/>
    <lineage>
        <taxon>Eukaryota</taxon>
        <taxon>Fungi</taxon>
        <taxon>Dikarya</taxon>
        <taxon>Ascomycota</taxon>
        <taxon>Pezizomycotina</taxon>
        <taxon>Dothideomycetes</taxon>
        <taxon>Dothideomycetes incertae sedis</taxon>
        <taxon>Phaeotrichales</taxon>
        <taxon>Phaeotrichaceae</taxon>
        <taxon>Trichodelitschia</taxon>
    </lineage>
</organism>
<evidence type="ECO:0000313" key="3">
    <source>
        <dbReference type="Proteomes" id="UP000799640"/>
    </source>
</evidence>
<gene>
    <name evidence="2" type="ORF">EJ06DRAFT_532661</name>
</gene>
<dbReference type="EMBL" id="ML996702">
    <property type="protein sequence ID" value="KAF2397658.1"/>
    <property type="molecule type" value="Genomic_DNA"/>
</dbReference>
<accession>A0A6G1HNL6</accession>
<dbReference type="Pfam" id="PF04248">
    <property type="entry name" value="NTP_transf_9"/>
    <property type="match status" value="1"/>
</dbReference>
<sequence length="93" mass="10480">MPHATASLNGQTIASTDTYQVVEGNVYFPPSALKSEFYTKTDTHTHCPWKGDASYYTVAVGDAVREDAAWYYPEVITERAKPLRGWVAFCELW</sequence>
<dbReference type="InterPro" id="IPR038694">
    <property type="entry name" value="DUF427_sf"/>
</dbReference>
<dbReference type="InterPro" id="IPR007361">
    <property type="entry name" value="DUF427"/>
</dbReference>
<dbReference type="Gene3D" id="2.170.150.40">
    <property type="entry name" value="Domain of unknown function (DUF427)"/>
    <property type="match status" value="1"/>
</dbReference>
<dbReference type="AlphaFoldDB" id="A0A6G1HNL6"/>